<keyword evidence="4" id="KW-0547">Nucleotide-binding</keyword>
<dbReference type="InterPro" id="IPR036640">
    <property type="entry name" value="ABC1_TM_sf"/>
</dbReference>
<dbReference type="Gene3D" id="1.20.1560.10">
    <property type="entry name" value="ABC transporter type 1, transmembrane domain"/>
    <property type="match status" value="1"/>
</dbReference>
<dbReference type="SMART" id="SM00382">
    <property type="entry name" value="AAA"/>
    <property type="match status" value="1"/>
</dbReference>
<evidence type="ECO:0000256" key="7">
    <source>
        <dbReference type="ARBA" id="ARBA00023136"/>
    </source>
</evidence>
<keyword evidence="3 8" id="KW-0812">Transmembrane</keyword>
<dbReference type="GO" id="GO:0015910">
    <property type="term" value="P:long-chain fatty acid import into peroxisome"/>
    <property type="evidence" value="ECO:0007669"/>
    <property type="project" value="TreeGrafter"/>
</dbReference>
<keyword evidence="5" id="KW-0067">ATP-binding</keyword>
<dbReference type="PROSITE" id="PS50893">
    <property type="entry name" value="ABC_TRANSPORTER_2"/>
    <property type="match status" value="1"/>
</dbReference>
<evidence type="ECO:0000256" key="3">
    <source>
        <dbReference type="ARBA" id="ARBA00022692"/>
    </source>
</evidence>
<evidence type="ECO:0000256" key="4">
    <source>
        <dbReference type="ARBA" id="ARBA00022741"/>
    </source>
</evidence>
<dbReference type="Pfam" id="PF00005">
    <property type="entry name" value="ABC_tran"/>
    <property type="match status" value="1"/>
</dbReference>
<dbReference type="InterPro" id="IPR050835">
    <property type="entry name" value="ABC_transporter_sub-D"/>
</dbReference>
<evidence type="ECO:0000256" key="5">
    <source>
        <dbReference type="ARBA" id="ARBA00022840"/>
    </source>
</evidence>
<evidence type="ECO:0000256" key="8">
    <source>
        <dbReference type="SAM" id="Phobius"/>
    </source>
</evidence>
<dbReference type="SUPFAM" id="SSF52540">
    <property type="entry name" value="P-loop containing nucleoside triphosphate hydrolases"/>
    <property type="match status" value="1"/>
</dbReference>
<dbReference type="PROSITE" id="PS00211">
    <property type="entry name" value="ABC_TRANSPORTER_1"/>
    <property type="match status" value="1"/>
</dbReference>
<accession>A0A6B2L035</accession>
<dbReference type="GO" id="GO:0006635">
    <property type="term" value="P:fatty acid beta-oxidation"/>
    <property type="evidence" value="ECO:0007669"/>
    <property type="project" value="TreeGrafter"/>
</dbReference>
<dbReference type="EMBL" id="GIBP01001298">
    <property type="protein sequence ID" value="NDV30267.1"/>
    <property type="molecule type" value="Transcribed_RNA"/>
</dbReference>
<evidence type="ECO:0000256" key="2">
    <source>
        <dbReference type="ARBA" id="ARBA00022448"/>
    </source>
</evidence>
<dbReference type="PANTHER" id="PTHR11384:SF67">
    <property type="entry name" value="ATP-BINDING CASSETTE SUB-FAMILY D MEMBER 1"/>
    <property type="match status" value="1"/>
</dbReference>
<dbReference type="GO" id="GO:0042760">
    <property type="term" value="P:very long-chain fatty acid catabolic process"/>
    <property type="evidence" value="ECO:0007669"/>
    <property type="project" value="TreeGrafter"/>
</dbReference>
<sequence length="609" mass="69075">MYPFFMPTLFSLETSYFIALSLLMIVRTWLSSLMADIAGKAAGLIVGRRLHFAVRSLSAFIALTVPAAYVNSFLKYFTNRLSQSIRVRMTGSIHELYLQHVVFYNVMHLSGDKKIEDVAERLTGDIEHFSDEVSSIFTRTFKPLMDIVFFTYKLSISTTWRGPFILYSYFILASILKSVLSPPLGKLAAQEAQLVGEFRSIHERIITHSEEVAFFDGSSREKSIINHKLKELDSQVHINSLSRLFVNVIDNVVVKYWATLAGYIAIFSPLLFGQFEKKSATELAEDYARNTRYLTSLSQAIGSIVLIGNRINEIKAHVERIGEVISLLQKVSHHKAKGFKKVTTEPIEFTTSPSELFLHQWKKKCDGNRTHLPNSDPLNVGNVKIIEGDTIQFSHIDVVSPDGKVLVEDLSFIIKPHNNVMVTGPNGCGKSSLFRIIGELWPPSAHHETDSYIIKPKKKDIVFIPQKTYLVLGTLRDQIIYPHSKADMMEAGVTDEELAQLLKIVDPKEIILNSWKLDDKKDWFHALSGGQKQRIAMARLFYHCPKFAILDECTSSISSEVEDIIYESASVLGITLFTVSHRNYLSKHHDYILTFLGKEGKWHFQNAHK</sequence>
<feature type="domain" description="ABC transporter" evidence="9">
    <location>
        <begin position="391"/>
        <end position="607"/>
    </location>
</feature>
<dbReference type="GO" id="GO:0005524">
    <property type="term" value="F:ATP binding"/>
    <property type="evidence" value="ECO:0007669"/>
    <property type="project" value="UniProtKB-KW"/>
</dbReference>
<evidence type="ECO:0000313" key="11">
    <source>
        <dbReference type="EMBL" id="NDV30267.1"/>
    </source>
</evidence>
<name>A0A6B2L035_9EUKA</name>
<evidence type="ECO:0000256" key="6">
    <source>
        <dbReference type="ARBA" id="ARBA00022989"/>
    </source>
</evidence>
<dbReference type="GO" id="GO:0140359">
    <property type="term" value="F:ABC-type transporter activity"/>
    <property type="evidence" value="ECO:0007669"/>
    <property type="project" value="InterPro"/>
</dbReference>
<keyword evidence="7 8" id="KW-0472">Membrane</keyword>
<dbReference type="PROSITE" id="PS50929">
    <property type="entry name" value="ABC_TM1F"/>
    <property type="match status" value="1"/>
</dbReference>
<reference evidence="11" key="1">
    <citation type="journal article" date="2020" name="J. Eukaryot. Microbiol.">
        <title>De novo Sequencing, Assembly and Annotation of the Transcriptome for the Free-Living Testate Amoeba Arcella intermedia.</title>
        <authorList>
            <person name="Ribeiro G.M."/>
            <person name="Porfirio-Sousa A.L."/>
            <person name="Maurer-Alcala X.X."/>
            <person name="Katz L.A."/>
            <person name="Lahr D.J.G."/>
        </authorList>
    </citation>
    <scope>NUCLEOTIDE SEQUENCE</scope>
</reference>
<dbReference type="Gene3D" id="3.40.50.300">
    <property type="entry name" value="P-loop containing nucleotide triphosphate hydrolases"/>
    <property type="match status" value="1"/>
</dbReference>
<feature type="transmembrane region" description="Helical" evidence="8">
    <location>
        <begin position="16"/>
        <end position="38"/>
    </location>
</feature>
<dbReference type="Pfam" id="PF06472">
    <property type="entry name" value="ABC_membrane_2"/>
    <property type="match status" value="1"/>
</dbReference>
<dbReference type="GO" id="GO:0005324">
    <property type="term" value="F:long-chain fatty acid transmembrane transporter activity"/>
    <property type="evidence" value="ECO:0007669"/>
    <property type="project" value="TreeGrafter"/>
</dbReference>
<dbReference type="InterPro" id="IPR003439">
    <property type="entry name" value="ABC_transporter-like_ATP-bd"/>
</dbReference>
<dbReference type="PANTHER" id="PTHR11384">
    <property type="entry name" value="ATP-BINDING CASSETTE, SUB-FAMILY D MEMBER"/>
    <property type="match status" value="1"/>
</dbReference>
<keyword evidence="6 8" id="KW-1133">Transmembrane helix</keyword>
<dbReference type="SUPFAM" id="SSF90123">
    <property type="entry name" value="ABC transporter transmembrane region"/>
    <property type="match status" value="1"/>
</dbReference>
<feature type="transmembrane region" description="Helical" evidence="8">
    <location>
        <begin position="50"/>
        <end position="70"/>
    </location>
</feature>
<dbReference type="InterPro" id="IPR003593">
    <property type="entry name" value="AAA+_ATPase"/>
</dbReference>
<dbReference type="InterPro" id="IPR017871">
    <property type="entry name" value="ABC_transporter-like_CS"/>
</dbReference>
<dbReference type="GO" id="GO:0007031">
    <property type="term" value="P:peroxisome organization"/>
    <property type="evidence" value="ECO:0007669"/>
    <property type="project" value="TreeGrafter"/>
</dbReference>
<dbReference type="GO" id="GO:0005778">
    <property type="term" value="C:peroxisomal membrane"/>
    <property type="evidence" value="ECO:0007669"/>
    <property type="project" value="TreeGrafter"/>
</dbReference>
<protein>
    <recommendedName>
        <fullName evidence="12">ABC transporter domain-containing protein</fullName>
    </recommendedName>
</protein>
<evidence type="ECO:0000256" key="1">
    <source>
        <dbReference type="ARBA" id="ARBA00008575"/>
    </source>
</evidence>
<dbReference type="InterPro" id="IPR011527">
    <property type="entry name" value="ABC1_TM_dom"/>
</dbReference>
<proteinExistence type="inferred from homology"/>
<dbReference type="AlphaFoldDB" id="A0A6B2L035"/>
<evidence type="ECO:0000259" key="9">
    <source>
        <dbReference type="PROSITE" id="PS50893"/>
    </source>
</evidence>
<comment type="similarity">
    <text evidence="1">Belongs to the ABC transporter superfamily. ABCD family. Peroxisomal fatty acyl CoA transporter (TC 3.A.1.203) subfamily.</text>
</comment>
<dbReference type="InterPro" id="IPR027417">
    <property type="entry name" value="P-loop_NTPase"/>
</dbReference>
<organism evidence="11">
    <name type="scientific">Arcella intermedia</name>
    <dbReference type="NCBI Taxonomy" id="1963864"/>
    <lineage>
        <taxon>Eukaryota</taxon>
        <taxon>Amoebozoa</taxon>
        <taxon>Tubulinea</taxon>
        <taxon>Elardia</taxon>
        <taxon>Arcellinida</taxon>
        <taxon>Sphaerothecina</taxon>
        <taxon>Arcellidae</taxon>
        <taxon>Arcella</taxon>
    </lineage>
</organism>
<feature type="domain" description="ABC transmembrane type-1" evidence="10">
    <location>
        <begin position="18"/>
        <end position="232"/>
    </location>
</feature>
<evidence type="ECO:0008006" key="12">
    <source>
        <dbReference type="Google" id="ProtNLM"/>
    </source>
</evidence>
<dbReference type="CDD" id="cd03223">
    <property type="entry name" value="ABCD_peroxisomal_ALDP"/>
    <property type="match status" value="1"/>
</dbReference>
<dbReference type="GO" id="GO:0016887">
    <property type="term" value="F:ATP hydrolysis activity"/>
    <property type="evidence" value="ECO:0007669"/>
    <property type="project" value="InterPro"/>
</dbReference>
<evidence type="ECO:0000259" key="10">
    <source>
        <dbReference type="PROSITE" id="PS50929"/>
    </source>
</evidence>
<keyword evidence="2" id="KW-0813">Transport</keyword>